<dbReference type="InterPro" id="IPR021828">
    <property type="entry name" value="GlgE_dom_N/S"/>
</dbReference>
<dbReference type="InterPro" id="IPR017853">
    <property type="entry name" value="GH"/>
</dbReference>
<dbReference type="InterPro" id="IPR013783">
    <property type="entry name" value="Ig-like_fold"/>
</dbReference>
<dbReference type="HAMAP" id="MF_02124">
    <property type="entry name" value="GlgE"/>
    <property type="match status" value="1"/>
</dbReference>
<evidence type="ECO:0000256" key="1">
    <source>
        <dbReference type="ARBA" id="ARBA00011738"/>
    </source>
</evidence>
<feature type="active site" description="Nucleophile" evidence="6">
    <location>
        <position position="385"/>
    </location>
</feature>
<name>A0A4V1XZE7_9ACTN</name>
<evidence type="ECO:0000256" key="5">
    <source>
        <dbReference type="ARBA" id="ARBA00048735"/>
    </source>
</evidence>
<dbReference type="OrthoDB" id="9805159at2"/>
<dbReference type="AlphaFoldDB" id="A0A4V1XZE7"/>
<dbReference type="GO" id="GO:0030979">
    <property type="term" value="P:alpha-glucan biosynthetic process"/>
    <property type="evidence" value="ECO:0007669"/>
    <property type="project" value="UniProtKB-UniRule"/>
</dbReference>
<keyword evidence="9" id="KW-1185">Reference proteome</keyword>
<feature type="active site" description="Proton donor" evidence="6">
    <location>
        <position position="414"/>
    </location>
</feature>
<dbReference type="Pfam" id="PF11896">
    <property type="entry name" value="GlgE_dom_N_S"/>
    <property type="match status" value="1"/>
</dbReference>
<feature type="binding site" evidence="6">
    <location>
        <position position="386"/>
    </location>
    <ligand>
        <name>alpha-maltose 1-phosphate</name>
        <dbReference type="ChEBI" id="CHEBI:63576"/>
    </ligand>
</feature>
<feature type="binding site" evidence="6">
    <location>
        <position position="350"/>
    </location>
    <ligand>
        <name>alpha-maltose 1-phosphate</name>
        <dbReference type="ChEBI" id="CHEBI:63576"/>
    </ligand>
</feature>
<comment type="function">
    <text evidence="6">Maltosyltransferase that uses maltose 1-phosphate (M1P) as the sugar donor to elongate linear or branched alpha-(1-&gt;4)-glucans. Is involved in a branched alpha-glucan biosynthetic pathway from trehalose, together with TreS, Mak and GlgB.</text>
</comment>
<evidence type="ECO:0000256" key="3">
    <source>
        <dbReference type="ARBA" id="ARBA00022679"/>
    </source>
</evidence>
<gene>
    <name evidence="6" type="primary">glgE</name>
    <name evidence="8" type="ORF">EKO23_09315</name>
</gene>
<dbReference type="Proteomes" id="UP000295198">
    <property type="component" value="Unassembled WGS sequence"/>
</dbReference>
<proteinExistence type="inferred from homology"/>
<dbReference type="RefSeq" id="WP_134716500.1">
    <property type="nucleotide sequence ID" value="NZ_SDKM01000011.1"/>
</dbReference>
<feature type="domain" description="Glycosyl hydrolase family 13 catalytic" evidence="7">
    <location>
        <begin position="197"/>
        <end position="554"/>
    </location>
</feature>
<dbReference type="PANTHER" id="PTHR47786">
    <property type="entry name" value="ALPHA-1,4-GLUCAN:MALTOSE-1-PHOSPHATE MALTOSYLTRANSFERASE"/>
    <property type="match status" value="1"/>
</dbReference>
<dbReference type="PANTHER" id="PTHR47786:SF2">
    <property type="entry name" value="GLYCOSYL HYDROLASE FAMILY 13 CATALYTIC DOMAIN-CONTAINING PROTEIN"/>
    <property type="match status" value="1"/>
</dbReference>
<dbReference type="EMBL" id="SDKM01000011">
    <property type="protein sequence ID" value="RYP86489.1"/>
    <property type="molecule type" value="Genomic_DNA"/>
</dbReference>
<evidence type="ECO:0000313" key="9">
    <source>
        <dbReference type="Proteomes" id="UP000295198"/>
    </source>
</evidence>
<evidence type="ECO:0000256" key="6">
    <source>
        <dbReference type="HAMAP-Rule" id="MF_02124"/>
    </source>
</evidence>
<dbReference type="CDD" id="cd11344">
    <property type="entry name" value="AmyAc_GlgE_like"/>
    <property type="match status" value="1"/>
</dbReference>
<accession>A0A4V1XZE7</accession>
<dbReference type="SUPFAM" id="SSF51445">
    <property type="entry name" value="(Trans)glycosidases"/>
    <property type="match status" value="1"/>
</dbReference>
<evidence type="ECO:0000256" key="2">
    <source>
        <dbReference type="ARBA" id="ARBA00022676"/>
    </source>
</evidence>
<comment type="catalytic activity">
    <reaction evidence="5 6">
        <text>alpha-maltose 1-phosphate + [(1-&gt;4)-alpha-D-glucosyl](n) = [(1-&gt;4)-alpha-D-glucosyl](n+2) + phosphate</text>
        <dbReference type="Rhea" id="RHEA:42692"/>
        <dbReference type="Rhea" id="RHEA-COMP:9584"/>
        <dbReference type="Rhea" id="RHEA-COMP:10183"/>
        <dbReference type="ChEBI" id="CHEBI:15444"/>
        <dbReference type="ChEBI" id="CHEBI:43474"/>
        <dbReference type="ChEBI" id="CHEBI:63576"/>
        <dbReference type="EC" id="2.4.99.16"/>
    </reaction>
</comment>
<sequence>MVGRIPVMDVSPVVDRGRLPAKATVGEPFPVRARVFREGHDKLGAEVVLIDPRGKRRHPVRMVKHDTVPDLHEAWVTPDTDGAWSFEIQAWSDPLATWEHAAGIKIPADIDTELMFAEGHLLLQRVRKGLKKGSVDAKVVAGAIDATQDTSRPVAARLAVLQADDLADVLARHPLRDLLTVEGPFPAYADRERALYGSWYEFFPRSEGATKDPKTGKVTSGTLRTAAKRLPAVAAMGFDVIYLPPIHPIGRLNRKGPNNTLTPGPDDTGSPWAIGAKEGGHDAIHPDLGTMKDFDHFVAAATKAGLEVALDFALQAAPDHPWVKKHPEWFTTRADGSIAYAENPPKKYQDIYPINFDNDPEGIYAEALRVVRLWMAHGVRIFRVDNPHTKPLAFWEWLLGQVRATDPDVIFLSEAFTRPPMMHGLGSIGYHQSYTYFTWRNSKQELEDYLSEVSRESDHLMRPNFFVNTPDILHAYLQYGGPAAFKIRAAIAATGSPSWGVYAGYELFEHVAVKPGSEEYLDSEKFQIRVRDWEAAEKEGRTLAPYLTRLNEIRRAHPALQLLRNLTVHRSDDDAVLVFSKHRELPDGQLDTVIVVVNVDPHGTRETMVHLDMPALGLDWNDSFLVHDEITGETWSWTEHDYVRLDPYVEPAHILTIRRPR</sequence>
<dbReference type="EC" id="2.4.99.16" evidence="6"/>
<dbReference type="InterPro" id="IPR006047">
    <property type="entry name" value="GH13_cat_dom"/>
</dbReference>
<keyword evidence="3 6" id="KW-0808">Transferase</keyword>
<dbReference type="Pfam" id="PF21702">
    <property type="entry name" value="GLGE_C"/>
    <property type="match status" value="1"/>
</dbReference>
<comment type="subunit">
    <text evidence="1 6">Homodimer.</text>
</comment>
<evidence type="ECO:0000256" key="4">
    <source>
        <dbReference type="ARBA" id="ARBA00023277"/>
    </source>
</evidence>
<keyword evidence="2 6" id="KW-0328">Glycosyltransferase</keyword>
<feature type="binding site" evidence="6">
    <location>
        <position position="255"/>
    </location>
    <ligand>
        <name>alpha-maltose 1-phosphate</name>
        <dbReference type="ChEBI" id="CHEBI:63576"/>
    </ligand>
</feature>
<dbReference type="Gene3D" id="3.20.20.80">
    <property type="entry name" value="Glycosidases"/>
    <property type="match status" value="1"/>
</dbReference>
<dbReference type="InterPro" id="IPR026585">
    <property type="entry name" value="GlgE"/>
</dbReference>
<dbReference type="SMART" id="SM00642">
    <property type="entry name" value="Aamy"/>
    <property type="match status" value="1"/>
</dbReference>
<feature type="binding site" evidence="6">
    <location>
        <position position="315"/>
    </location>
    <ligand>
        <name>alpha-maltose 1-phosphate</name>
        <dbReference type="ChEBI" id="CHEBI:63576"/>
    </ligand>
</feature>
<dbReference type="Gene3D" id="1.20.58.80">
    <property type="entry name" value="Phosphotransferase system, lactose/cellobiose-type IIA subunit"/>
    <property type="match status" value="1"/>
</dbReference>
<dbReference type="InterPro" id="IPR013780">
    <property type="entry name" value="Glyco_hydro_b"/>
</dbReference>
<dbReference type="Gene3D" id="2.60.40.10">
    <property type="entry name" value="Immunoglobulins"/>
    <property type="match status" value="1"/>
</dbReference>
<feature type="site" description="Transition state stabilizer" evidence="6">
    <location>
        <position position="471"/>
    </location>
</feature>
<comment type="similarity">
    <text evidence="6">Belongs to the glycosyl hydrolase 13 family. GlgE subfamily.</text>
</comment>
<comment type="caution">
    <text evidence="8">The sequence shown here is derived from an EMBL/GenBank/DDBJ whole genome shotgun (WGS) entry which is preliminary data.</text>
</comment>
<evidence type="ECO:0000259" key="7">
    <source>
        <dbReference type="SMART" id="SM00642"/>
    </source>
</evidence>
<dbReference type="InterPro" id="IPR049171">
    <property type="entry name" value="GLGE_C"/>
</dbReference>
<reference evidence="8 9" key="1">
    <citation type="submission" date="2019-01" db="EMBL/GenBank/DDBJ databases">
        <title>Nocardioides guangzhouensis sp. nov., an actinobacterium isolated from soil.</title>
        <authorList>
            <person name="Fu Y."/>
            <person name="Cai Y."/>
            <person name="Lin Z."/>
            <person name="Chen P."/>
        </authorList>
    </citation>
    <scope>NUCLEOTIDE SEQUENCE [LARGE SCALE GENOMIC DNA]</scope>
    <source>
        <strain evidence="8 9">130</strain>
    </source>
</reference>
<dbReference type="Gene3D" id="2.60.40.1180">
    <property type="entry name" value="Golgi alpha-mannosidase II"/>
    <property type="match status" value="1"/>
</dbReference>
<organism evidence="8 9">
    <name type="scientific">Nocardioides guangzhouensis</name>
    <dbReference type="NCBI Taxonomy" id="2497878"/>
    <lineage>
        <taxon>Bacteria</taxon>
        <taxon>Bacillati</taxon>
        <taxon>Actinomycetota</taxon>
        <taxon>Actinomycetes</taxon>
        <taxon>Propionibacteriales</taxon>
        <taxon>Nocardioidaceae</taxon>
        <taxon>Nocardioides</taxon>
    </lineage>
</organism>
<feature type="binding site" evidence="6">
    <location>
        <begin position="525"/>
        <end position="526"/>
    </location>
    <ligand>
        <name>alpha-maltose 1-phosphate</name>
        <dbReference type="ChEBI" id="CHEBI:63576"/>
    </ligand>
</feature>
<evidence type="ECO:0000313" key="8">
    <source>
        <dbReference type="EMBL" id="RYP86489.1"/>
    </source>
</evidence>
<keyword evidence="4 6" id="KW-0119">Carbohydrate metabolism</keyword>
<protein>
    <recommendedName>
        <fullName evidence="6">Alpha-1,4-glucan:maltose-1-phosphate maltosyltransferase</fullName>
        <shortName evidence="6">GMPMT</shortName>
        <ecNumber evidence="6">2.4.99.16</ecNumber>
    </recommendedName>
    <alternativeName>
        <fullName evidence="6">(1-&gt;4)-alpha-D-glucan:maltose-1-phosphate alpha-D-maltosyltransferase</fullName>
    </alternativeName>
</protein>
<dbReference type="GO" id="GO:0004553">
    <property type="term" value="F:hydrolase activity, hydrolyzing O-glycosyl compounds"/>
    <property type="evidence" value="ECO:0007669"/>
    <property type="project" value="InterPro"/>
</dbReference>
<dbReference type="GO" id="GO:0016758">
    <property type="term" value="F:hexosyltransferase activity"/>
    <property type="evidence" value="ECO:0007669"/>
    <property type="project" value="UniProtKB-UniRule"/>
</dbReference>